<dbReference type="Pfam" id="PF06985">
    <property type="entry name" value="HET"/>
    <property type="match status" value="1"/>
</dbReference>
<name>A0A9P4HQB4_9PEZI</name>
<proteinExistence type="predicted"/>
<reference evidence="2" key="1">
    <citation type="journal article" date="2020" name="Stud. Mycol.">
        <title>101 Dothideomycetes genomes: a test case for predicting lifestyles and emergence of pathogens.</title>
        <authorList>
            <person name="Haridas S."/>
            <person name="Albert R."/>
            <person name="Binder M."/>
            <person name="Bloem J."/>
            <person name="Labutti K."/>
            <person name="Salamov A."/>
            <person name="Andreopoulos B."/>
            <person name="Baker S."/>
            <person name="Barry K."/>
            <person name="Bills G."/>
            <person name="Bluhm B."/>
            <person name="Cannon C."/>
            <person name="Castanera R."/>
            <person name="Culley D."/>
            <person name="Daum C."/>
            <person name="Ezra D."/>
            <person name="Gonzalez J."/>
            <person name="Henrissat B."/>
            <person name="Kuo A."/>
            <person name="Liang C."/>
            <person name="Lipzen A."/>
            <person name="Lutzoni F."/>
            <person name="Magnuson J."/>
            <person name="Mondo S."/>
            <person name="Nolan M."/>
            <person name="Ohm R."/>
            <person name="Pangilinan J."/>
            <person name="Park H.-J."/>
            <person name="Ramirez L."/>
            <person name="Alfaro M."/>
            <person name="Sun H."/>
            <person name="Tritt A."/>
            <person name="Yoshinaga Y."/>
            <person name="Zwiers L.-H."/>
            <person name="Turgeon B."/>
            <person name="Goodwin S."/>
            <person name="Spatafora J."/>
            <person name="Crous P."/>
            <person name="Grigoriev I."/>
        </authorList>
    </citation>
    <scope>NUCLEOTIDE SEQUENCE</scope>
    <source>
        <strain evidence="2">CBS 121410</strain>
    </source>
</reference>
<evidence type="ECO:0000313" key="3">
    <source>
        <dbReference type="Proteomes" id="UP000799776"/>
    </source>
</evidence>
<dbReference type="OrthoDB" id="5428863at2759"/>
<dbReference type="PANTHER" id="PTHR33112:SF1">
    <property type="entry name" value="HETEROKARYON INCOMPATIBILITY DOMAIN-CONTAINING PROTEIN"/>
    <property type="match status" value="1"/>
</dbReference>
<feature type="domain" description="Heterokaryon incompatibility" evidence="1">
    <location>
        <begin position="20"/>
        <end position="170"/>
    </location>
</feature>
<feature type="non-terminal residue" evidence="2">
    <location>
        <position position="189"/>
    </location>
</feature>
<evidence type="ECO:0000313" key="2">
    <source>
        <dbReference type="EMBL" id="KAF2083676.1"/>
    </source>
</evidence>
<comment type="caution">
    <text evidence="2">The sequence shown here is derived from an EMBL/GenBank/DDBJ whole genome shotgun (WGS) entry which is preliminary data.</text>
</comment>
<dbReference type="AlphaFoldDB" id="A0A9P4HQB4"/>
<dbReference type="InterPro" id="IPR010730">
    <property type="entry name" value="HET"/>
</dbReference>
<accession>A0A9P4HQB4</accession>
<dbReference type="PANTHER" id="PTHR33112">
    <property type="entry name" value="DOMAIN PROTEIN, PUTATIVE-RELATED"/>
    <property type="match status" value="1"/>
</dbReference>
<dbReference type="EMBL" id="ML978764">
    <property type="protein sequence ID" value="KAF2083676.1"/>
    <property type="molecule type" value="Genomic_DNA"/>
</dbReference>
<protein>
    <submittedName>
        <fullName evidence="2">HET-domain-containing protein</fullName>
    </submittedName>
</protein>
<gene>
    <name evidence="2" type="ORF">K490DRAFT_51032</name>
</gene>
<organism evidence="2 3">
    <name type="scientific">Saccharata proteae CBS 121410</name>
    <dbReference type="NCBI Taxonomy" id="1314787"/>
    <lineage>
        <taxon>Eukaryota</taxon>
        <taxon>Fungi</taxon>
        <taxon>Dikarya</taxon>
        <taxon>Ascomycota</taxon>
        <taxon>Pezizomycotina</taxon>
        <taxon>Dothideomycetes</taxon>
        <taxon>Dothideomycetes incertae sedis</taxon>
        <taxon>Botryosphaeriales</taxon>
        <taxon>Saccharataceae</taxon>
        <taxon>Saccharata</taxon>
    </lineage>
</organism>
<keyword evidence="3" id="KW-1185">Reference proteome</keyword>
<evidence type="ECO:0000259" key="1">
    <source>
        <dbReference type="Pfam" id="PF06985"/>
    </source>
</evidence>
<dbReference type="Proteomes" id="UP000799776">
    <property type="component" value="Unassembled WGS sequence"/>
</dbReference>
<sequence length="189" mass="21423">MRLINCTNRTLEPAAPDKKYAALSYVWGSPKEAPTSQARSPFRVGDRIMVMERTIEDALLVALEMGLDYIWVDRYCINQSDPSKHRQIRQMDTIYNNAELTIVAAAGDDPTSGLPGVSSAWPRPNPKLESYRMGNIIIFEDPDYGIDVYANFGPELAKSPWGQRAWTFQEGMFSRRCLVFMEKLTAFTC</sequence>